<evidence type="ECO:0000313" key="3">
    <source>
        <dbReference type="Proteomes" id="UP001431209"/>
    </source>
</evidence>
<dbReference type="AlphaFoldDB" id="A0AAW2Z3M6"/>
<dbReference type="SUPFAM" id="SSF102198">
    <property type="entry name" value="Putative cyclase"/>
    <property type="match status" value="1"/>
</dbReference>
<accession>A0AAW2Z3M6</accession>
<keyword evidence="3" id="KW-1185">Reference proteome</keyword>
<comment type="similarity">
    <text evidence="1">Belongs to the Cyclase 1 superfamily.</text>
</comment>
<proteinExistence type="inferred from homology"/>
<dbReference type="InterPro" id="IPR007325">
    <property type="entry name" value="KFase/CYL"/>
</dbReference>
<dbReference type="Pfam" id="PF04199">
    <property type="entry name" value="Cyclase"/>
    <property type="match status" value="1"/>
</dbReference>
<dbReference type="InterPro" id="IPR037175">
    <property type="entry name" value="KFase_sf"/>
</dbReference>
<organism evidence="2 3">
    <name type="scientific">Acrasis kona</name>
    <dbReference type="NCBI Taxonomy" id="1008807"/>
    <lineage>
        <taxon>Eukaryota</taxon>
        <taxon>Discoba</taxon>
        <taxon>Heterolobosea</taxon>
        <taxon>Tetramitia</taxon>
        <taxon>Eutetramitia</taxon>
        <taxon>Acrasidae</taxon>
        <taxon>Acrasis</taxon>
    </lineage>
</organism>
<protein>
    <submittedName>
        <fullName evidence="2">KynB</fullName>
    </submittedName>
</protein>
<evidence type="ECO:0000256" key="1">
    <source>
        <dbReference type="ARBA" id="ARBA00007865"/>
    </source>
</evidence>
<reference evidence="2 3" key="1">
    <citation type="submission" date="2024-03" db="EMBL/GenBank/DDBJ databases">
        <title>The Acrasis kona genome and developmental transcriptomes reveal deep origins of eukaryotic multicellular pathways.</title>
        <authorList>
            <person name="Sheikh S."/>
            <person name="Fu C.-J."/>
            <person name="Brown M.W."/>
            <person name="Baldauf S.L."/>
        </authorList>
    </citation>
    <scope>NUCLEOTIDE SEQUENCE [LARGE SCALE GENOMIC DNA]</scope>
    <source>
        <strain evidence="2 3">ATCC MYA-3509</strain>
    </source>
</reference>
<evidence type="ECO:0000313" key="2">
    <source>
        <dbReference type="EMBL" id="KAL0484070.1"/>
    </source>
</evidence>
<dbReference type="GO" id="GO:0019441">
    <property type="term" value="P:L-tryptophan catabolic process to kynurenine"/>
    <property type="evidence" value="ECO:0007669"/>
    <property type="project" value="InterPro"/>
</dbReference>
<dbReference type="GO" id="GO:0004061">
    <property type="term" value="F:arylformamidase activity"/>
    <property type="evidence" value="ECO:0007669"/>
    <property type="project" value="InterPro"/>
</dbReference>
<sequence>MDEQLQEKLKVLRALEEKDECCVKLKNKTDLTVNVSSQGASFPYHDYTPYCQELNRDQILKELGVSDEHAQRNAIMNTSCDVSSSKDGVCVVTRTVLLSNSHAGTHCDQPAHFVKDPSVRWFDDIQYNGKCYIADLSNVKDDSTYIKQSELKTAIDGLNANLVNITRLLVRTNRTNWNKWEESFCHFDKDVASWLCNYLPNLALIAIDSPSVDNPNKAPIINYAHGQFWAHRVAIMENITFERMKHSYNHGYLFTVWSQIQEHDDSRGCQVFFFGEDS</sequence>
<comment type="caution">
    <text evidence="2">The sequence shown here is derived from an EMBL/GenBank/DDBJ whole genome shotgun (WGS) entry which is preliminary data.</text>
</comment>
<dbReference type="Proteomes" id="UP001431209">
    <property type="component" value="Unassembled WGS sequence"/>
</dbReference>
<dbReference type="EMBL" id="JAOPGA020001019">
    <property type="protein sequence ID" value="KAL0484070.1"/>
    <property type="molecule type" value="Genomic_DNA"/>
</dbReference>
<gene>
    <name evidence="2" type="ORF">AKO1_004708</name>
</gene>
<dbReference type="PANTHER" id="PTHR31118:SF12">
    <property type="entry name" value="CYCLASE-LIKE PROTEIN 2"/>
    <property type="match status" value="1"/>
</dbReference>
<dbReference type="PANTHER" id="PTHR31118">
    <property type="entry name" value="CYCLASE-LIKE PROTEIN 2"/>
    <property type="match status" value="1"/>
</dbReference>
<dbReference type="Gene3D" id="3.50.30.50">
    <property type="entry name" value="Putative cyclase"/>
    <property type="match status" value="1"/>
</dbReference>
<name>A0AAW2Z3M6_9EUKA</name>